<feature type="signal peptide" evidence="2">
    <location>
        <begin position="1"/>
        <end position="26"/>
    </location>
</feature>
<comment type="caution">
    <text evidence="3">The sequence shown here is derived from an EMBL/GenBank/DDBJ whole genome shotgun (WGS) entry which is preliminary data.</text>
</comment>
<keyword evidence="2" id="KW-0732">Signal</keyword>
<feature type="compositionally biased region" description="Basic residues" evidence="1">
    <location>
        <begin position="234"/>
        <end position="248"/>
    </location>
</feature>
<dbReference type="OrthoDB" id="6058488at2759"/>
<feature type="compositionally biased region" description="Basic and acidic residues" evidence="1">
    <location>
        <begin position="223"/>
        <end position="233"/>
    </location>
</feature>
<evidence type="ECO:0000313" key="3">
    <source>
        <dbReference type="EMBL" id="RUS91051.1"/>
    </source>
</evidence>
<evidence type="ECO:0000313" key="4">
    <source>
        <dbReference type="Proteomes" id="UP000271974"/>
    </source>
</evidence>
<dbReference type="EMBL" id="RQTK01000019">
    <property type="protein sequence ID" value="RUS91051.1"/>
    <property type="molecule type" value="Genomic_DNA"/>
</dbReference>
<organism evidence="3 4">
    <name type="scientific">Elysia chlorotica</name>
    <name type="common">Eastern emerald elysia</name>
    <name type="synonym">Sea slug</name>
    <dbReference type="NCBI Taxonomy" id="188477"/>
    <lineage>
        <taxon>Eukaryota</taxon>
        <taxon>Metazoa</taxon>
        <taxon>Spiralia</taxon>
        <taxon>Lophotrochozoa</taxon>
        <taxon>Mollusca</taxon>
        <taxon>Gastropoda</taxon>
        <taxon>Heterobranchia</taxon>
        <taxon>Euthyneura</taxon>
        <taxon>Panpulmonata</taxon>
        <taxon>Sacoglossa</taxon>
        <taxon>Placobranchoidea</taxon>
        <taxon>Plakobranchidae</taxon>
        <taxon>Elysia</taxon>
    </lineage>
</organism>
<reference evidence="3 4" key="1">
    <citation type="submission" date="2019-01" db="EMBL/GenBank/DDBJ databases">
        <title>A draft genome assembly of the solar-powered sea slug Elysia chlorotica.</title>
        <authorList>
            <person name="Cai H."/>
            <person name="Li Q."/>
            <person name="Fang X."/>
            <person name="Li J."/>
            <person name="Curtis N.E."/>
            <person name="Altenburger A."/>
            <person name="Shibata T."/>
            <person name="Feng M."/>
            <person name="Maeda T."/>
            <person name="Schwartz J.A."/>
            <person name="Shigenobu S."/>
            <person name="Lundholm N."/>
            <person name="Nishiyama T."/>
            <person name="Yang H."/>
            <person name="Hasebe M."/>
            <person name="Li S."/>
            <person name="Pierce S.K."/>
            <person name="Wang J."/>
        </authorList>
    </citation>
    <scope>NUCLEOTIDE SEQUENCE [LARGE SCALE GENOMIC DNA]</scope>
    <source>
        <strain evidence="3">EC2010</strain>
        <tissue evidence="3">Whole organism of an adult</tissue>
    </source>
</reference>
<accession>A0A433UB49</accession>
<protein>
    <submittedName>
        <fullName evidence="3">Uncharacterized protein</fullName>
    </submittedName>
</protein>
<keyword evidence="4" id="KW-1185">Reference proteome</keyword>
<feature type="chain" id="PRO_5019581047" evidence="2">
    <location>
        <begin position="27"/>
        <end position="248"/>
    </location>
</feature>
<sequence>MENFCFKVIAMVAAIVCVVHVTPSHAQTNNQANKCIEDFSNALIKCVTDASLTSGNFLWFVTNGTSSRSEKPTNEANFKKEICGLEEQIPDSNLNFAASFQQHFPDSNANPNNTSNPHFAAILEEQIHISGFNSYHKFAASLQHHIIFNPDSDSNLTITIALTLMLQQQIGACTFQSVAGIINSTACVGTSAATNQQAADRGVHLPERGWDHQLHSVRGDLGRHQPAGRDSHAAQHHLRHVRLKVHAP</sequence>
<proteinExistence type="predicted"/>
<evidence type="ECO:0000256" key="2">
    <source>
        <dbReference type="SAM" id="SignalP"/>
    </source>
</evidence>
<name>A0A433UB49_ELYCH</name>
<dbReference type="Proteomes" id="UP000271974">
    <property type="component" value="Unassembled WGS sequence"/>
</dbReference>
<dbReference type="AlphaFoldDB" id="A0A433UB49"/>
<gene>
    <name evidence="3" type="ORF">EGW08_001179</name>
</gene>
<evidence type="ECO:0000256" key="1">
    <source>
        <dbReference type="SAM" id="MobiDB-lite"/>
    </source>
</evidence>
<feature type="region of interest" description="Disordered" evidence="1">
    <location>
        <begin position="223"/>
        <end position="248"/>
    </location>
</feature>